<feature type="domain" description="Peptidase M12B" evidence="14">
    <location>
        <begin position="229"/>
        <end position="429"/>
    </location>
</feature>
<keyword evidence="7" id="KW-0245">EGF-like domain</keyword>
<gene>
    <name evidence="15" type="ORF">PECUL_23A056906</name>
</gene>
<dbReference type="Pfam" id="PF08516">
    <property type="entry name" value="ADAM_CR"/>
    <property type="match status" value="1"/>
</dbReference>
<dbReference type="Gene3D" id="3.40.390.10">
    <property type="entry name" value="Collagenase (Catalytic Domain)"/>
    <property type="match status" value="1"/>
</dbReference>
<dbReference type="PROSITE" id="PS50215">
    <property type="entry name" value="ADAM_MEPRO"/>
    <property type="match status" value="1"/>
</dbReference>
<feature type="binding site" evidence="8">
    <location>
        <position position="365"/>
    </location>
    <ligand>
        <name>Zn(2+)</name>
        <dbReference type="ChEBI" id="CHEBI:29105"/>
        <note>catalytic</note>
    </ligand>
</feature>
<feature type="disulfide bond" evidence="6">
    <location>
        <begin position="496"/>
        <end position="516"/>
    </location>
</feature>
<dbReference type="InterPro" id="IPR000742">
    <property type="entry name" value="EGF"/>
</dbReference>
<evidence type="ECO:0000256" key="3">
    <source>
        <dbReference type="ARBA" id="ARBA00022989"/>
    </source>
</evidence>
<dbReference type="InterPro" id="IPR024079">
    <property type="entry name" value="MetalloPept_cat_dom_sf"/>
</dbReference>
<dbReference type="InterPro" id="IPR002870">
    <property type="entry name" value="Peptidase_M12B_N"/>
</dbReference>
<evidence type="ECO:0000259" key="12">
    <source>
        <dbReference type="PROSITE" id="PS50026"/>
    </source>
</evidence>
<dbReference type="GO" id="GO:0007229">
    <property type="term" value="P:integrin-mediated signaling pathway"/>
    <property type="evidence" value="ECO:0007669"/>
    <property type="project" value="TreeGrafter"/>
</dbReference>
<dbReference type="PROSITE" id="PS50026">
    <property type="entry name" value="EGF_3"/>
    <property type="match status" value="1"/>
</dbReference>
<dbReference type="SUPFAM" id="SSF57552">
    <property type="entry name" value="Blood coagulation inhibitor (disintegrin)"/>
    <property type="match status" value="1"/>
</dbReference>
<comment type="caution">
    <text evidence="7">Lacks conserved residue(s) required for the propagation of feature annotation.</text>
</comment>
<feature type="domain" description="Disintegrin" evidence="13">
    <location>
        <begin position="437"/>
        <end position="524"/>
    </location>
</feature>
<feature type="compositionally biased region" description="Basic and acidic residues" evidence="9">
    <location>
        <begin position="801"/>
        <end position="813"/>
    </location>
</feature>
<feature type="compositionally biased region" description="Pro residues" evidence="9">
    <location>
        <begin position="835"/>
        <end position="846"/>
    </location>
</feature>
<evidence type="ECO:0000256" key="10">
    <source>
        <dbReference type="SAM" id="Phobius"/>
    </source>
</evidence>
<organism evidence="15 16">
    <name type="scientific">Pelobates cultripes</name>
    <name type="common">Western spadefoot toad</name>
    <dbReference type="NCBI Taxonomy" id="61616"/>
    <lineage>
        <taxon>Eukaryota</taxon>
        <taxon>Metazoa</taxon>
        <taxon>Chordata</taxon>
        <taxon>Craniata</taxon>
        <taxon>Vertebrata</taxon>
        <taxon>Euteleostomi</taxon>
        <taxon>Amphibia</taxon>
        <taxon>Batrachia</taxon>
        <taxon>Anura</taxon>
        <taxon>Pelobatoidea</taxon>
        <taxon>Pelobatidae</taxon>
        <taxon>Pelobates</taxon>
    </lineage>
</organism>
<feature type="region of interest" description="Disordered" evidence="9">
    <location>
        <begin position="19"/>
        <end position="40"/>
    </location>
</feature>
<keyword evidence="8" id="KW-0479">Metal-binding</keyword>
<dbReference type="InterPro" id="IPR036436">
    <property type="entry name" value="Disintegrin_dom_sf"/>
</dbReference>
<dbReference type="GO" id="GO:0046872">
    <property type="term" value="F:metal ion binding"/>
    <property type="evidence" value="ECO:0007669"/>
    <property type="project" value="UniProtKB-KW"/>
</dbReference>
<keyword evidence="3 10" id="KW-1133">Transmembrane helix</keyword>
<dbReference type="CDD" id="cd04269">
    <property type="entry name" value="ZnMc_adamalysin_II_like"/>
    <property type="match status" value="1"/>
</dbReference>
<dbReference type="PANTHER" id="PTHR11905">
    <property type="entry name" value="ADAM A DISINTEGRIN AND METALLOPROTEASE DOMAIN"/>
    <property type="match status" value="1"/>
</dbReference>
<feature type="transmembrane region" description="Helical" evidence="10">
    <location>
        <begin position="708"/>
        <end position="731"/>
    </location>
</feature>
<dbReference type="Pfam" id="PF01562">
    <property type="entry name" value="Pep_M12B_propep"/>
    <property type="match status" value="1"/>
</dbReference>
<dbReference type="Gene3D" id="4.10.70.10">
    <property type="entry name" value="Disintegrin domain"/>
    <property type="match status" value="1"/>
</dbReference>
<evidence type="ECO:0000256" key="2">
    <source>
        <dbReference type="ARBA" id="ARBA00022692"/>
    </source>
</evidence>
<dbReference type="Pfam" id="PF00200">
    <property type="entry name" value="Disintegrin"/>
    <property type="match status" value="1"/>
</dbReference>
<dbReference type="InterPro" id="IPR006586">
    <property type="entry name" value="ADAM_Cys-rich"/>
</dbReference>
<dbReference type="GO" id="GO:0005615">
    <property type="term" value="C:extracellular space"/>
    <property type="evidence" value="ECO:0007669"/>
    <property type="project" value="TreeGrafter"/>
</dbReference>
<feature type="region of interest" description="Disordered" evidence="9">
    <location>
        <begin position="752"/>
        <end position="901"/>
    </location>
</feature>
<keyword evidence="11" id="KW-0732">Signal</keyword>
<dbReference type="PANTHER" id="PTHR11905:SF130">
    <property type="entry name" value="DISINTEGRIN AND METALLOPROTEINASE DOMAIN-CONTAINING PROTEIN 15"/>
    <property type="match status" value="1"/>
</dbReference>
<feature type="chain" id="PRO_5041922304" evidence="11">
    <location>
        <begin position="24"/>
        <end position="901"/>
    </location>
</feature>
<evidence type="ECO:0000256" key="4">
    <source>
        <dbReference type="ARBA" id="ARBA00023136"/>
    </source>
</evidence>
<keyword evidence="5 7" id="KW-1015">Disulfide bond</keyword>
<reference evidence="15" key="1">
    <citation type="submission" date="2022-03" db="EMBL/GenBank/DDBJ databases">
        <authorList>
            <person name="Alioto T."/>
            <person name="Alioto T."/>
            <person name="Gomez Garrido J."/>
        </authorList>
    </citation>
    <scope>NUCLEOTIDE SEQUENCE</scope>
</reference>
<feature type="disulfide bond" evidence="7">
    <location>
        <begin position="687"/>
        <end position="696"/>
    </location>
</feature>
<evidence type="ECO:0000259" key="14">
    <source>
        <dbReference type="PROSITE" id="PS50215"/>
    </source>
</evidence>
<accession>A0AAD1WX54</accession>
<evidence type="ECO:0000313" key="16">
    <source>
        <dbReference type="Proteomes" id="UP001295444"/>
    </source>
</evidence>
<keyword evidence="8" id="KW-0862">Zinc</keyword>
<dbReference type="InterPro" id="IPR001590">
    <property type="entry name" value="Peptidase_M12B"/>
</dbReference>
<dbReference type="Proteomes" id="UP001295444">
    <property type="component" value="Chromosome 13"/>
</dbReference>
<dbReference type="PROSITE" id="PS50214">
    <property type="entry name" value="DISINTEGRIN_2"/>
    <property type="match status" value="1"/>
</dbReference>
<evidence type="ECO:0000256" key="6">
    <source>
        <dbReference type="PROSITE-ProRule" id="PRU00068"/>
    </source>
</evidence>
<evidence type="ECO:0000256" key="1">
    <source>
        <dbReference type="ARBA" id="ARBA00004167"/>
    </source>
</evidence>
<dbReference type="EMBL" id="OW240924">
    <property type="protein sequence ID" value="CAH2327509.1"/>
    <property type="molecule type" value="Genomic_DNA"/>
</dbReference>
<evidence type="ECO:0000256" key="11">
    <source>
        <dbReference type="SAM" id="SignalP"/>
    </source>
</evidence>
<protein>
    <submittedName>
        <fullName evidence="15">Disintegrin and metallo ase domain-containing 15 isoform X2</fullName>
    </submittedName>
</protein>
<dbReference type="GO" id="GO:0016020">
    <property type="term" value="C:membrane"/>
    <property type="evidence" value="ECO:0007669"/>
    <property type="project" value="UniProtKB-SubCell"/>
</dbReference>
<feature type="compositionally biased region" description="Polar residues" evidence="9">
    <location>
        <begin position="770"/>
        <end position="784"/>
    </location>
</feature>
<dbReference type="Pfam" id="PF01421">
    <property type="entry name" value="Reprolysin"/>
    <property type="match status" value="1"/>
</dbReference>
<feature type="domain" description="EGF-like" evidence="12">
    <location>
        <begin position="665"/>
        <end position="697"/>
    </location>
</feature>
<dbReference type="Gene3D" id="2.10.25.10">
    <property type="entry name" value="Laminin"/>
    <property type="match status" value="1"/>
</dbReference>
<proteinExistence type="predicted"/>
<feature type="signal peptide" evidence="11">
    <location>
        <begin position="1"/>
        <end position="23"/>
    </location>
</feature>
<keyword evidence="2 10" id="KW-0812">Transmembrane</keyword>
<dbReference type="SUPFAM" id="SSF55486">
    <property type="entry name" value="Metalloproteases ('zincins'), catalytic domain"/>
    <property type="match status" value="1"/>
</dbReference>
<feature type="binding site" evidence="8">
    <location>
        <position position="375"/>
    </location>
    <ligand>
        <name>Zn(2+)</name>
        <dbReference type="ChEBI" id="CHEBI:29105"/>
        <note>catalytic</note>
    </ligand>
</feature>
<evidence type="ECO:0000313" key="15">
    <source>
        <dbReference type="EMBL" id="CAH2327509.1"/>
    </source>
</evidence>
<dbReference type="SMART" id="SM00608">
    <property type="entry name" value="ACR"/>
    <property type="match status" value="1"/>
</dbReference>
<dbReference type="GO" id="GO:0005178">
    <property type="term" value="F:integrin binding"/>
    <property type="evidence" value="ECO:0007669"/>
    <property type="project" value="TreeGrafter"/>
</dbReference>
<dbReference type="AlphaFoldDB" id="A0AAD1WX54"/>
<evidence type="ECO:0000256" key="5">
    <source>
        <dbReference type="ARBA" id="ARBA00023157"/>
    </source>
</evidence>
<dbReference type="GO" id="GO:0004222">
    <property type="term" value="F:metalloendopeptidase activity"/>
    <property type="evidence" value="ECO:0007669"/>
    <property type="project" value="InterPro"/>
</dbReference>
<evidence type="ECO:0000256" key="7">
    <source>
        <dbReference type="PROSITE-ProRule" id="PRU00076"/>
    </source>
</evidence>
<feature type="disulfide bond" evidence="7">
    <location>
        <begin position="669"/>
        <end position="679"/>
    </location>
</feature>
<name>A0AAD1WX54_PELCU</name>
<keyword evidence="16" id="KW-1185">Reference proteome</keyword>
<dbReference type="PROSITE" id="PS01186">
    <property type="entry name" value="EGF_2"/>
    <property type="match status" value="1"/>
</dbReference>
<dbReference type="FunFam" id="4.10.70.10:FF:000001">
    <property type="entry name" value="Disintegrin and metalloproteinase domain-containing protein 22"/>
    <property type="match status" value="1"/>
</dbReference>
<dbReference type="SMART" id="SM00050">
    <property type="entry name" value="DISIN"/>
    <property type="match status" value="1"/>
</dbReference>
<evidence type="ECO:0000259" key="13">
    <source>
        <dbReference type="PROSITE" id="PS50214"/>
    </source>
</evidence>
<dbReference type="GO" id="GO:0045087">
    <property type="term" value="P:innate immune response"/>
    <property type="evidence" value="ECO:0007669"/>
    <property type="project" value="TreeGrafter"/>
</dbReference>
<dbReference type="FunFam" id="3.40.390.10:FF:000002">
    <property type="entry name" value="Disintegrin and metalloproteinase domain-containing protein 22"/>
    <property type="match status" value="1"/>
</dbReference>
<comment type="subcellular location">
    <subcellularLocation>
        <location evidence="1">Membrane</location>
        <topology evidence="1">Single-pass membrane protein</topology>
    </subcellularLocation>
</comment>
<sequence>MTDKACGLLILLCGLSTAGGTQSKDTERHPHTETWASPDLDSVGHTAWEPDWRKTADKELLDQVPYWDVFPELRVQGRRLNLEEANQSLPSQLHLLLHVEGSNIELELEQNRHLMPASHKLAYYLPDGTRVVEKNPQLVNCFYHGHVLGHTKHWSSLSLCSGFRGTIILAPDRSYSIEPVLGDLSNKHVLRLIQDHQHQNLTCASGNVKEEILSSPPHRMRRDVVSEIKYVELVMVADYSEYKLFYKDLKSLQIRMLEIVNKVDAFYRTLNIRVVLVSVEVWNMEDQITVSTDPTLTLNRFLAWREKRLLKLVPHDNAQLLTGITFKDSLVGMATMSSLCTTDKSGGVNMDHSVSVLGVASTVAHNLGHNLGLNHDTLDRKCGDPENGKQWIMEPSYGFMPGLEFSKCSLTDLVTSLRKGRFLCLFNTPSPWSLFGGARCGNMLVEEKEQCDCGLTQECTDPCCNPSTCQFIEGAQCSSDGMCCEQCKLKPSGSLCRDRLGECDLPEYCNGILGQCPPNVFVQNGESCEEGQAYCFDGECQTLQTQCQNLWGPGSLPAPESCFRKMNMRGDKYGNCGQGENGSYIPCSEEDVQCGKIQCQVGSNQTVLESITVRVTVNRTELTCNGTSFNRGDDVLDLALVMTGTVCGAGKVCIKQKCQEVSYMKVQSCKNQCSNHGICDSNNTCHCDPGWAMPDCGTWAERHVGSSLTTSLCLIFLVFIPILVLFGFCLLKREFLKRKLGMLSSSSKCQYRVTQTNSQPRPQRPPPPNWAQNTELQVMSANTQDSDRPDPPSKPLPPDPVQKRCQDSDRPDPPSKPLPPDPVRKRCQAPDQDRPPPPTRPLPADPLPRQAQTPGRRKPPLPKKPQSLDRHITVPAYPNPIIALPSRPAPLPPYSRSNPQV</sequence>
<dbReference type="PRINTS" id="PR00289">
    <property type="entry name" value="DISINTEGRIN"/>
</dbReference>
<dbReference type="GO" id="GO:0006508">
    <property type="term" value="P:proteolysis"/>
    <property type="evidence" value="ECO:0007669"/>
    <property type="project" value="InterPro"/>
</dbReference>
<evidence type="ECO:0000256" key="8">
    <source>
        <dbReference type="PROSITE-ProRule" id="PRU00276"/>
    </source>
</evidence>
<dbReference type="InterPro" id="IPR001762">
    <property type="entry name" value="Disintegrin_dom"/>
</dbReference>
<dbReference type="InterPro" id="IPR034027">
    <property type="entry name" value="Reprolysin_adamalysin"/>
</dbReference>
<keyword evidence="4 10" id="KW-0472">Membrane</keyword>
<evidence type="ECO:0000256" key="9">
    <source>
        <dbReference type="SAM" id="MobiDB-lite"/>
    </source>
</evidence>
<feature type="binding site" evidence="8">
    <location>
        <position position="369"/>
    </location>
    <ligand>
        <name>Zn(2+)</name>
        <dbReference type="ChEBI" id="CHEBI:29105"/>
        <note>catalytic</note>
    </ligand>
</feature>